<evidence type="ECO:0000313" key="1">
    <source>
        <dbReference type="EMBL" id="CAJ0698279.1"/>
    </source>
</evidence>
<dbReference type="AntiFam" id="ANF00076">
    <property type="entry name" value="Shadow ORF (opposite copA)"/>
</dbReference>
<accession>A0AAD2B1Q6</accession>
<proteinExistence type="predicted"/>
<protein>
    <submittedName>
        <fullName evidence="1">Uncharacterized protein</fullName>
    </submittedName>
</protein>
<dbReference type="Proteomes" id="UP001190002">
    <property type="component" value="Unassembled WGS sequence"/>
</dbReference>
<evidence type="ECO:0000313" key="2">
    <source>
        <dbReference type="Proteomes" id="UP001190002"/>
    </source>
</evidence>
<gene>
    <name evidence="1" type="ORF">R77591_04956</name>
</gene>
<reference evidence="1" key="1">
    <citation type="submission" date="2023-07" db="EMBL/GenBank/DDBJ databases">
        <authorList>
            <person name="Peeters C."/>
        </authorList>
    </citation>
    <scope>NUCLEOTIDE SEQUENCE</scope>
    <source>
        <strain evidence="1">R-77591</strain>
    </source>
</reference>
<dbReference type="AlphaFoldDB" id="A0AAD2B1Q6"/>
<sequence length="71" mass="7812">MVARAFGDGNRLTGDHRLVERARALDHDTIHGHLFTGPHTQQIAHMDMGNRNIFFTAVRVDAPGCFGGKAQ</sequence>
<comment type="caution">
    <text evidence="1">The sequence shown here is derived from an EMBL/GenBank/DDBJ whole genome shotgun (WGS) entry which is preliminary data.</text>
</comment>
<organism evidence="1 2">
    <name type="scientific">Ralstonia mannitolilytica</name>
    <dbReference type="NCBI Taxonomy" id="105219"/>
    <lineage>
        <taxon>Bacteria</taxon>
        <taxon>Pseudomonadati</taxon>
        <taxon>Pseudomonadota</taxon>
        <taxon>Betaproteobacteria</taxon>
        <taxon>Burkholderiales</taxon>
        <taxon>Burkholderiaceae</taxon>
        <taxon>Ralstonia</taxon>
    </lineage>
</organism>
<name>A0AAD2B1Q6_9RALS</name>
<dbReference type="EMBL" id="CATVXE010000047">
    <property type="protein sequence ID" value="CAJ0698279.1"/>
    <property type="molecule type" value="Genomic_DNA"/>
</dbReference>